<feature type="domain" description="Dynein heavy chain C-terminal" evidence="7">
    <location>
        <begin position="1500"/>
        <end position="1742"/>
    </location>
</feature>
<dbReference type="Gene3D" id="1.10.8.720">
    <property type="entry name" value="Region D6 of dynein motor"/>
    <property type="match status" value="1"/>
</dbReference>
<sequence length="1920" mass="219955">NECQYNILNLNDAVQADQVQECYSATLTRFNKMPQYQPMNLILFRYALNHLIRITRILQLDRGHGLLIGMPSSGKRSLSRLAFMVLEQQLKSSEKIVSETGFTLTDTKSIQIFEPNSKSDFIETVKKTVIHCGQTAQPGLLLISEALTDNHCLESINFLISLGEIPNLFNNEDIKAIMKAMEDQVKEVNEMPARKDLPKIDFTKQVVFDIISERVLRNLHIIIVCTPSSQALDRIVTSFPSLLGSLTVNWFTQWEVDTLRSIAEYYLKSEDDCNKIVDVLVQIHKDSEQIVNQKYNHLCTSPATFLSLIKQFQELKQQQTKSLQERLSQYITGVEKMDETDSQVKIIQKELELLKPELLTKQQQVRKLQLEIEEKKKQMMITSEELAIEEQKAAKAKQEADELAAECKEEVAKAMPIKNRAERALNALKNEDVQIMRKMLNPPESVKTVMESICIILKAKMTPGADNWALIKQQFSNPKILQNLKDIKSLNAEMAELLRKYYISNESFHPKIIEKSSVPAAGLCEWIKALYDYYVVMLDIQPKIDKEAEAQRVSKQLAQALALQQAELKKAKDMVAMLEEEGQQKQNELKKISDSFQKCQDDLNRAEQLISGLAGESKRWKEQVIIVQKQMNKIIPSCLVATAYCASLGGLELVDREQFIQKWTELIIETFKADEDNLQDLLKLKLDQFLYDVPTISLWQSKGLGKDQFSLQSAAIAMNATKVPLLLDPQGQGRVWAANCLATKSPKTMIVRYTDQNLTKQIKEALTQGISLVIEQISSDEFLKNDARVKAAIIAHNKLHTQNQLSASITYGDGKEIVVQNTFRLCLITTFDVKIPPDAFNDFRVVTFKTTIEALQDLLINQAVVCDDRKSEEQRIQLVGLIAQMQAELQKNEKMLLDTLVNTQGSPVENLPLIELVKKLSAQSIDVKRKMEKAQISQKENEDKRNKYKQLSTLCSCLFFALLRLINLDPMYDTSLQNFIKIFNKTMSDYKCEPEQATRKERLTNITQTFAERLYQTVSRGLFVHHKLCFSLDIALSLQIARGKLTQNQQNIILACCAKNLKEFANQKEIPANQFESFQITQEQWENFVILCSTHEFSGLKVENVKELERFFTDEEIDNVDPLSQIEYFLFCSLLKESQISAATKKFIDNAVGPKFTNTESPQLIDICNESVNTIPTLILLSADSDPSNQLVNIADQLKMKVHFISLGRGRGPNAEKAINEAVKEGAWVVLGNTHLAGSWLQKLESIIEAIGMENYDPTGTGKVVPVHENFRLYLTTMPMKDFPASIIRQATKVSAEAPMGVKNNFIRLAQQLEPEDMWLVSDAELKAKPEKAPMIQLVQGTYKKYLWNLTTFFASVLERRRFGSIGFSTAYDWSDPDYIISKMQLHTMFKQLLTNDISVIHEKMANAVTALRFLISQINVGGRVSDHKDQLIVDSLMNAYYQDDLSKLGQIAQYQIPIDLQNSNSMDEYINFVKQNWSDSDIPELFGLDQISIIISKTQKGKGLLQTMLKINASTSSTAASSNIEFEMQQINEITKGLPQKFNLKEIMEKYPTNYYECMNTVLVQECTRYNNLLQIMVSSLKQTQNALKGLTLKTDQTDQVRRAIRINQVPEFWETAAWPSMMNFTNWLQDLSQRFTFIHQWVENKKVDVVWFSGFFYPQAFLTGCLQNFARQAKLPIDKLALDFEITQETDTKDGEYVIKGLFLQGASINSRYQLIDSVEQYCTVPYIKLKPMLSEKLKEIEQMNDPFEHGNNGGFMNHFMDPFGDDNFGFSNFGQRMQQQMNAFNNAFQQMDQFMQQDPKHMPEGTQYYCSSTSKTMLPNGVVETKRQTRTNDYEEKEHFKQLGDKRMVQKSQKDLKSGKEDWRRDIYNVKEDEIDKFEQDFDSMTKQFHQQYGQGKHLTNFNNKKVDNNKTLLHKK</sequence>
<evidence type="ECO:0000259" key="6">
    <source>
        <dbReference type="Pfam" id="PF18198"/>
    </source>
</evidence>
<evidence type="ECO:0000256" key="1">
    <source>
        <dbReference type="SAM" id="Coils"/>
    </source>
</evidence>
<dbReference type="Gene3D" id="1.10.8.1220">
    <property type="match status" value="1"/>
</dbReference>
<dbReference type="Pfam" id="PF12781">
    <property type="entry name" value="AAA_9"/>
    <property type="match status" value="1"/>
</dbReference>
<dbReference type="Pfam" id="PF18198">
    <property type="entry name" value="AAA_lid_11"/>
    <property type="match status" value="1"/>
</dbReference>
<organism evidence="8">
    <name type="scientific">Trepomonas sp. PC1</name>
    <dbReference type="NCBI Taxonomy" id="1076344"/>
    <lineage>
        <taxon>Eukaryota</taxon>
        <taxon>Metamonada</taxon>
        <taxon>Diplomonadida</taxon>
        <taxon>Hexamitidae</taxon>
        <taxon>Hexamitinae</taxon>
        <taxon>Trepomonas</taxon>
    </lineage>
</organism>
<dbReference type="Pfam" id="PF12777">
    <property type="entry name" value="MT"/>
    <property type="match status" value="1"/>
</dbReference>
<dbReference type="InterPro" id="IPR041228">
    <property type="entry name" value="Dynein_C"/>
</dbReference>
<dbReference type="InterPro" id="IPR035706">
    <property type="entry name" value="AAA_9"/>
</dbReference>
<dbReference type="Gene3D" id="3.40.50.300">
    <property type="entry name" value="P-loop containing nucleotide triphosphate hydrolases"/>
    <property type="match status" value="3"/>
</dbReference>
<dbReference type="InterPro" id="IPR027417">
    <property type="entry name" value="P-loop_NTPase"/>
</dbReference>
<dbReference type="EMBL" id="GDID01001597">
    <property type="protein sequence ID" value="JAP95009.1"/>
    <property type="molecule type" value="Transcribed_RNA"/>
</dbReference>
<evidence type="ECO:0000259" key="2">
    <source>
        <dbReference type="Pfam" id="PF03028"/>
    </source>
</evidence>
<evidence type="ECO:0000259" key="3">
    <source>
        <dbReference type="Pfam" id="PF12777"/>
    </source>
</evidence>
<dbReference type="InterPro" id="IPR024743">
    <property type="entry name" value="Dynein_HC_stalk"/>
</dbReference>
<dbReference type="Pfam" id="PF18199">
    <property type="entry name" value="Dynein_C"/>
    <property type="match status" value="1"/>
</dbReference>
<keyword evidence="1" id="KW-0175">Coiled coil</keyword>
<proteinExistence type="predicted"/>
<dbReference type="GO" id="GO:0045505">
    <property type="term" value="F:dynein intermediate chain binding"/>
    <property type="evidence" value="ECO:0007669"/>
    <property type="project" value="InterPro"/>
</dbReference>
<dbReference type="PANTHER" id="PTHR45703">
    <property type="entry name" value="DYNEIN HEAVY CHAIN"/>
    <property type="match status" value="1"/>
</dbReference>
<evidence type="ECO:0000259" key="7">
    <source>
        <dbReference type="Pfam" id="PF18199"/>
    </source>
</evidence>
<dbReference type="InterPro" id="IPR026983">
    <property type="entry name" value="DHC"/>
</dbReference>
<dbReference type="InterPro" id="IPR041658">
    <property type="entry name" value="AAA_lid_11"/>
</dbReference>
<dbReference type="SUPFAM" id="SSF52540">
    <property type="entry name" value="P-loop containing nucleoside triphosphate hydrolases"/>
    <property type="match status" value="1"/>
</dbReference>
<feature type="domain" description="Dynein heavy chain ATP-binding dynein motor region" evidence="5">
    <location>
        <begin position="699"/>
        <end position="926"/>
    </location>
</feature>
<dbReference type="GO" id="GO:0007018">
    <property type="term" value="P:microtubule-based movement"/>
    <property type="evidence" value="ECO:0007669"/>
    <property type="project" value="InterPro"/>
</dbReference>
<reference evidence="8" key="1">
    <citation type="submission" date="2015-07" db="EMBL/GenBank/DDBJ databases">
        <title>Adaptation to a free-living lifestyle via gene acquisitions in the diplomonad Trepomonas sp. PC1.</title>
        <authorList>
            <person name="Xu F."/>
            <person name="Jerlstrom-Hultqvist J."/>
            <person name="Kolisko M."/>
            <person name="Simpson A.G.B."/>
            <person name="Roger A.J."/>
            <person name="Svard S.G."/>
            <person name="Andersson J.O."/>
        </authorList>
    </citation>
    <scope>NUCLEOTIDE SEQUENCE</scope>
    <source>
        <strain evidence="8">PC1</strain>
    </source>
</reference>
<dbReference type="InterPro" id="IPR043160">
    <property type="entry name" value="Dynein_C_barrel"/>
</dbReference>
<dbReference type="InterPro" id="IPR024317">
    <property type="entry name" value="Dynein_heavy_chain_D4_dom"/>
</dbReference>
<dbReference type="Gene3D" id="3.10.490.20">
    <property type="match status" value="1"/>
</dbReference>
<feature type="domain" description="Dynein heavy chain AAA lid" evidence="6">
    <location>
        <begin position="1343"/>
        <end position="1491"/>
    </location>
</feature>
<feature type="domain" description="Dynein heavy chain coiled coil stalk" evidence="3">
    <location>
        <begin position="332"/>
        <end position="662"/>
    </location>
</feature>
<dbReference type="PANTHER" id="PTHR45703:SF36">
    <property type="entry name" value="DYNEIN HEAVY CHAIN, CYTOPLASMIC"/>
    <property type="match status" value="1"/>
</dbReference>
<evidence type="ECO:0000259" key="5">
    <source>
        <dbReference type="Pfam" id="PF12781"/>
    </source>
</evidence>
<evidence type="ECO:0000259" key="4">
    <source>
        <dbReference type="Pfam" id="PF12780"/>
    </source>
</evidence>
<dbReference type="Pfam" id="PF03028">
    <property type="entry name" value="Dynein_heavy"/>
    <property type="match status" value="1"/>
</dbReference>
<feature type="domain" description="Dynein heavy chain AAA module D4" evidence="4">
    <location>
        <begin position="39"/>
        <end position="315"/>
    </location>
</feature>
<dbReference type="InterPro" id="IPR004273">
    <property type="entry name" value="Dynein_heavy_D6_P-loop"/>
</dbReference>
<dbReference type="Gene3D" id="1.20.920.20">
    <property type="match status" value="1"/>
</dbReference>
<feature type="coiled-coil region" evidence="1">
    <location>
        <begin position="554"/>
        <end position="623"/>
    </location>
</feature>
<dbReference type="GO" id="GO:0030286">
    <property type="term" value="C:dynein complex"/>
    <property type="evidence" value="ECO:0007669"/>
    <property type="project" value="InterPro"/>
</dbReference>
<gene>
    <name evidence="8" type="ORF">TPC1_12127</name>
</gene>
<evidence type="ECO:0000313" key="8">
    <source>
        <dbReference type="EMBL" id="JAP95009.1"/>
    </source>
</evidence>
<dbReference type="GO" id="GO:0051959">
    <property type="term" value="F:dynein light intermediate chain binding"/>
    <property type="evidence" value="ECO:0007669"/>
    <property type="project" value="InterPro"/>
</dbReference>
<dbReference type="GO" id="GO:0008569">
    <property type="term" value="F:minus-end-directed microtubule motor activity"/>
    <property type="evidence" value="ECO:0007669"/>
    <property type="project" value="InterPro"/>
</dbReference>
<dbReference type="Gene3D" id="6.10.140.1060">
    <property type="match status" value="1"/>
</dbReference>
<dbReference type="Pfam" id="PF12780">
    <property type="entry name" value="AAA_8"/>
    <property type="match status" value="1"/>
</dbReference>
<dbReference type="Gene3D" id="1.20.1270.280">
    <property type="match status" value="1"/>
</dbReference>
<accession>A0A146KID1</accession>
<feature type="coiled-coil region" evidence="1">
    <location>
        <begin position="358"/>
        <end position="438"/>
    </location>
</feature>
<name>A0A146KID1_9EUKA</name>
<feature type="non-terminal residue" evidence="8">
    <location>
        <position position="1"/>
    </location>
</feature>
<dbReference type="InterPro" id="IPR042219">
    <property type="entry name" value="AAA_lid_11_sf"/>
</dbReference>
<feature type="domain" description="Dynein heavy chain region D6 P-loop" evidence="2">
    <location>
        <begin position="1174"/>
        <end position="1294"/>
    </location>
</feature>
<protein>
    <submittedName>
        <fullName evidence="8">Dynein heavy chain</fullName>
    </submittedName>
</protein>